<dbReference type="RefSeq" id="WP_110831064.1">
    <property type="nucleotide sequence ID" value="NZ_QKLU01000004.1"/>
</dbReference>
<keyword evidence="2" id="KW-1185">Reference proteome</keyword>
<reference evidence="1 2" key="1">
    <citation type="submission" date="2018-06" db="EMBL/GenBank/DDBJ databases">
        <title>Genomic Encyclopedia of Archaeal and Bacterial Type Strains, Phase II (KMG-II): from individual species to whole genera.</title>
        <authorList>
            <person name="Goeker M."/>
        </authorList>
    </citation>
    <scope>NUCLEOTIDE SEQUENCE [LARGE SCALE GENOMIC DNA]</scope>
    <source>
        <strain evidence="1 2">DSM 27372</strain>
    </source>
</reference>
<protein>
    <recommendedName>
        <fullName evidence="3">NLI interacting factor-like phosphatase</fullName>
    </recommendedName>
</protein>
<dbReference type="OrthoDB" id="764324at2"/>
<dbReference type="SUPFAM" id="SSF56784">
    <property type="entry name" value="HAD-like"/>
    <property type="match status" value="1"/>
</dbReference>
<dbReference type="InterPro" id="IPR036412">
    <property type="entry name" value="HAD-like_sf"/>
</dbReference>
<evidence type="ECO:0000313" key="1">
    <source>
        <dbReference type="EMBL" id="PYF74091.1"/>
    </source>
</evidence>
<proteinExistence type="predicted"/>
<evidence type="ECO:0000313" key="2">
    <source>
        <dbReference type="Proteomes" id="UP000248198"/>
    </source>
</evidence>
<accession>A0A318UD02</accession>
<sequence>MIFFLDIDGVMVHANPHKPVELEGDGFYKFNPVAVDILNSVLYKTKDQIILSTSHRYRYTVNKWKALFKNRGIEIKFLSILNDHKLSFDPSCSRKTELLEWIHHNNIDYNKVVIIDDDKSLNDLPKALKQRLVLTNSYTGLNEVKDLKNVLQRRLKKNLFKNRDLKNTR</sequence>
<gene>
    <name evidence="1" type="ORF">B0O44_104262</name>
</gene>
<comment type="caution">
    <text evidence="1">The sequence shown here is derived from an EMBL/GenBank/DDBJ whole genome shotgun (WGS) entry which is preliminary data.</text>
</comment>
<organism evidence="1 2">
    <name type="scientific">Pedobacter nutrimenti</name>
    <dbReference type="NCBI Taxonomy" id="1241337"/>
    <lineage>
        <taxon>Bacteria</taxon>
        <taxon>Pseudomonadati</taxon>
        <taxon>Bacteroidota</taxon>
        <taxon>Sphingobacteriia</taxon>
        <taxon>Sphingobacteriales</taxon>
        <taxon>Sphingobacteriaceae</taxon>
        <taxon>Pedobacter</taxon>
    </lineage>
</organism>
<dbReference type="AlphaFoldDB" id="A0A318UD02"/>
<dbReference type="EMBL" id="QKLU01000004">
    <property type="protein sequence ID" value="PYF74091.1"/>
    <property type="molecule type" value="Genomic_DNA"/>
</dbReference>
<dbReference type="Proteomes" id="UP000248198">
    <property type="component" value="Unassembled WGS sequence"/>
</dbReference>
<evidence type="ECO:0008006" key="3">
    <source>
        <dbReference type="Google" id="ProtNLM"/>
    </source>
</evidence>
<dbReference type="Pfam" id="PF18143">
    <property type="entry name" value="HAD_SAK_2"/>
    <property type="match status" value="1"/>
</dbReference>
<name>A0A318UD02_9SPHI</name>